<dbReference type="RefSeq" id="WP_346761279.1">
    <property type="nucleotide sequence ID" value="NZ_JAUJEB010000007.1"/>
</dbReference>
<name>A0ABT8LDV3_9BACT</name>
<dbReference type="Pfam" id="PF00156">
    <property type="entry name" value="Pribosyltran"/>
    <property type="match status" value="1"/>
</dbReference>
<evidence type="ECO:0000256" key="1">
    <source>
        <dbReference type="ARBA" id="ARBA00008007"/>
    </source>
</evidence>
<dbReference type="InterPro" id="IPR051910">
    <property type="entry name" value="ComF/GntX_DNA_util-trans"/>
</dbReference>
<dbReference type="InterPro" id="IPR029057">
    <property type="entry name" value="PRTase-like"/>
</dbReference>
<dbReference type="Gene3D" id="3.40.50.2020">
    <property type="match status" value="1"/>
</dbReference>
<accession>A0ABT8LDV3</accession>
<dbReference type="EMBL" id="JAUJEB010000007">
    <property type="protein sequence ID" value="MDN5215944.1"/>
    <property type="molecule type" value="Genomic_DNA"/>
</dbReference>
<proteinExistence type="inferred from homology"/>
<dbReference type="CDD" id="cd06223">
    <property type="entry name" value="PRTases_typeI"/>
    <property type="match status" value="1"/>
</dbReference>
<evidence type="ECO:0000313" key="4">
    <source>
        <dbReference type="Proteomes" id="UP001172083"/>
    </source>
</evidence>
<dbReference type="GO" id="GO:0016757">
    <property type="term" value="F:glycosyltransferase activity"/>
    <property type="evidence" value="ECO:0007669"/>
    <property type="project" value="UniProtKB-KW"/>
</dbReference>
<dbReference type="Proteomes" id="UP001172083">
    <property type="component" value="Unassembled WGS sequence"/>
</dbReference>
<sequence length="227" mass="26137">MIKDFFNLIFPRCCLACQKALISDELLICTHCRLELPVTNYHLWEENPLVMRFYGKITVKEVYSYLKFIKGGITQKVLHKIKYENYPELGQLLVTWFAHDLIKAQKLLDIELIVPVPLHKSRLRKRGYNQSDYIARGIASASKVPFSDQVLERSVKSESQAMKGDRLERWQNVNKIFKVRRPEEVKEKHILVVDDVLTTGATLEACAMPLLEVECKAISFATLAVAI</sequence>
<evidence type="ECO:0000259" key="2">
    <source>
        <dbReference type="Pfam" id="PF00156"/>
    </source>
</evidence>
<dbReference type="PANTHER" id="PTHR47505">
    <property type="entry name" value="DNA UTILIZATION PROTEIN YHGH"/>
    <property type="match status" value="1"/>
</dbReference>
<keyword evidence="3" id="KW-0328">Glycosyltransferase</keyword>
<comment type="similarity">
    <text evidence="1">Belongs to the ComF/GntX family.</text>
</comment>
<keyword evidence="4" id="KW-1185">Reference proteome</keyword>
<dbReference type="PANTHER" id="PTHR47505:SF1">
    <property type="entry name" value="DNA UTILIZATION PROTEIN YHGH"/>
    <property type="match status" value="1"/>
</dbReference>
<organism evidence="3 4">
    <name type="scientific">Agaribacillus aureus</name>
    <dbReference type="NCBI Taxonomy" id="3051825"/>
    <lineage>
        <taxon>Bacteria</taxon>
        <taxon>Pseudomonadati</taxon>
        <taxon>Bacteroidota</taxon>
        <taxon>Cytophagia</taxon>
        <taxon>Cytophagales</taxon>
        <taxon>Splendidivirgaceae</taxon>
        <taxon>Agaribacillus</taxon>
    </lineage>
</organism>
<dbReference type="SUPFAM" id="SSF53271">
    <property type="entry name" value="PRTase-like"/>
    <property type="match status" value="1"/>
</dbReference>
<gene>
    <name evidence="3" type="ORF">QQ020_27955</name>
</gene>
<evidence type="ECO:0000313" key="3">
    <source>
        <dbReference type="EMBL" id="MDN5215944.1"/>
    </source>
</evidence>
<protein>
    <submittedName>
        <fullName evidence="3">Phosphoribosyltransferase family protein</fullName>
    </submittedName>
</protein>
<feature type="domain" description="Phosphoribosyltransferase" evidence="2">
    <location>
        <begin position="135"/>
        <end position="224"/>
    </location>
</feature>
<reference evidence="3" key="1">
    <citation type="submission" date="2023-06" db="EMBL/GenBank/DDBJ databases">
        <title>Genomic of Agaribacillus aureum.</title>
        <authorList>
            <person name="Wang G."/>
        </authorList>
    </citation>
    <scope>NUCLEOTIDE SEQUENCE</scope>
    <source>
        <strain evidence="3">BMA12</strain>
    </source>
</reference>
<dbReference type="InterPro" id="IPR000836">
    <property type="entry name" value="PRTase_dom"/>
</dbReference>
<keyword evidence="3" id="KW-0808">Transferase</keyword>
<comment type="caution">
    <text evidence="3">The sequence shown here is derived from an EMBL/GenBank/DDBJ whole genome shotgun (WGS) entry which is preliminary data.</text>
</comment>